<evidence type="ECO:0000313" key="2">
    <source>
        <dbReference type="Proteomes" id="UP001243375"/>
    </source>
</evidence>
<proteinExistence type="predicted"/>
<dbReference type="EMBL" id="JASBWU010000008">
    <property type="protein sequence ID" value="KAJ9119532.1"/>
    <property type="molecule type" value="Genomic_DNA"/>
</dbReference>
<protein>
    <submittedName>
        <fullName evidence="1">Uncharacterized protein</fullName>
    </submittedName>
</protein>
<name>A0ACC2X8C3_9TREE</name>
<keyword evidence="2" id="KW-1185">Reference proteome</keyword>
<accession>A0ACC2X8C3</accession>
<comment type="caution">
    <text evidence="1">The sequence shown here is derived from an EMBL/GenBank/DDBJ whole genome shotgun (WGS) entry which is preliminary data.</text>
</comment>
<sequence length="351" mass="39317">MVRFTDLHRIYVQVLLSRRFISEDVAIVLYKRAVAAMKTVKGDNFEAPYSAGRKGLQSFVDEIGEGLAELGMQVVVTRDESKEGKYWICLSYTAFTAQVNSDNVEDQNDVTKLASDLSSLEISYFRRIISEVIEQSYPANSVSSVQALNIAGDLEPTPIPKSQAQEILAALVSRGWLLKSARSRYTLGTRSLVELAPWLKSTFGDPEEGGEEDGFLKECVQCNKLLIQGLKCPGRDCPVHVHLFCYDRLISANRHQCKNCKISWRTSEPTPVGEDAIPRREDDYATSRRSKKRRTGGGTATGDADEGEDELEDEDEEAESRANGTQNQSQTVDLESEEEEDERPAQRVRRH</sequence>
<reference evidence="1" key="1">
    <citation type="submission" date="2023-04" db="EMBL/GenBank/DDBJ databases">
        <title>Draft Genome sequencing of Naganishia species isolated from polar environments using Oxford Nanopore Technology.</title>
        <authorList>
            <person name="Leo P."/>
            <person name="Venkateswaran K."/>
        </authorList>
    </citation>
    <scope>NUCLEOTIDE SEQUENCE</scope>
    <source>
        <strain evidence="1">MNA-CCFEE 5425</strain>
    </source>
</reference>
<evidence type="ECO:0000313" key="1">
    <source>
        <dbReference type="EMBL" id="KAJ9119532.1"/>
    </source>
</evidence>
<dbReference type="Proteomes" id="UP001243375">
    <property type="component" value="Unassembled WGS sequence"/>
</dbReference>
<gene>
    <name evidence="1" type="ORF">QFC22_003241</name>
</gene>
<organism evidence="1 2">
    <name type="scientific">Naganishia vaughanmartiniae</name>
    <dbReference type="NCBI Taxonomy" id="1424756"/>
    <lineage>
        <taxon>Eukaryota</taxon>
        <taxon>Fungi</taxon>
        <taxon>Dikarya</taxon>
        <taxon>Basidiomycota</taxon>
        <taxon>Agaricomycotina</taxon>
        <taxon>Tremellomycetes</taxon>
        <taxon>Filobasidiales</taxon>
        <taxon>Filobasidiaceae</taxon>
        <taxon>Naganishia</taxon>
    </lineage>
</organism>